<protein>
    <submittedName>
        <fullName evidence="1">Uncharacterized protein</fullName>
    </submittedName>
</protein>
<organism evidence="1 2">
    <name type="scientific">Phytoactinopolyspora halophila</name>
    <dbReference type="NCBI Taxonomy" id="1981511"/>
    <lineage>
        <taxon>Bacteria</taxon>
        <taxon>Bacillati</taxon>
        <taxon>Actinomycetota</taxon>
        <taxon>Actinomycetes</taxon>
        <taxon>Jiangellales</taxon>
        <taxon>Jiangellaceae</taxon>
        <taxon>Phytoactinopolyspora</taxon>
    </lineage>
</organism>
<dbReference type="RefSeq" id="WP_112257014.1">
    <property type="nucleotide sequence ID" value="NZ_QMIG01000002.1"/>
</dbReference>
<accession>A0A329R4L6</accession>
<evidence type="ECO:0000313" key="1">
    <source>
        <dbReference type="EMBL" id="RAW18058.1"/>
    </source>
</evidence>
<dbReference type="AlphaFoldDB" id="A0A329R4L6"/>
<proteinExistence type="predicted"/>
<dbReference type="Proteomes" id="UP000250462">
    <property type="component" value="Unassembled WGS sequence"/>
</dbReference>
<sequence>MRTSLVDLFRALRLRRPVEEPEPGSDPFDTLAIQYRLSRVAAEIHTLENTRRCWARGFHLVAATTAYDGLLCDAARMAGVPIPDTEPRVRTLMLEAELRRLGWHW</sequence>
<reference evidence="1 2" key="1">
    <citation type="submission" date="2018-06" db="EMBL/GenBank/DDBJ databases">
        <title>Phytoactinopolyspora halophila sp. nov., a novel halophilic actinomycete isolated from a saline soil in China.</title>
        <authorList>
            <person name="Tang S.-K."/>
        </authorList>
    </citation>
    <scope>NUCLEOTIDE SEQUENCE [LARGE SCALE GENOMIC DNA]</scope>
    <source>
        <strain evidence="1 2">YIM 96934</strain>
    </source>
</reference>
<comment type="caution">
    <text evidence="1">The sequence shown here is derived from an EMBL/GenBank/DDBJ whole genome shotgun (WGS) entry which is preliminary data.</text>
</comment>
<dbReference type="EMBL" id="QMIG01000002">
    <property type="protein sequence ID" value="RAW18058.1"/>
    <property type="molecule type" value="Genomic_DNA"/>
</dbReference>
<evidence type="ECO:0000313" key="2">
    <source>
        <dbReference type="Proteomes" id="UP000250462"/>
    </source>
</evidence>
<name>A0A329R4L6_9ACTN</name>
<dbReference type="OrthoDB" id="5192117at2"/>
<gene>
    <name evidence="1" type="ORF">DPM12_04305</name>
</gene>
<keyword evidence="2" id="KW-1185">Reference proteome</keyword>